<name>A0A0E4H0Y6_MYCLN</name>
<dbReference type="SUPFAM" id="SSF56235">
    <property type="entry name" value="N-terminal nucleophile aminohydrolases (Ntn hydrolases)"/>
    <property type="match status" value="1"/>
</dbReference>
<dbReference type="Proteomes" id="UP000199251">
    <property type="component" value="Unassembled WGS sequence"/>
</dbReference>
<evidence type="ECO:0000313" key="2">
    <source>
        <dbReference type="Proteomes" id="UP000199251"/>
    </source>
</evidence>
<dbReference type="Pfam" id="PF01019">
    <property type="entry name" value="G_glu_transpept"/>
    <property type="match status" value="1"/>
</dbReference>
<dbReference type="InterPro" id="IPR052896">
    <property type="entry name" value="GGT-like_enzyme"/>
</dbReference>
<dbReference type="PANTHER" id="PTHR43881:SF1">
    <property type="entry name" value="GAMMA-GLUTAMYLTRANSPEPTIDASE (AFU_ORTHOLOGUE AFUA_4G13580)"/>
    <property type="match status" value="1"/>
</dbReference>
<dbReference type="GO" id="GO:0016740">
    <property type="term" value="F:transferase activity"/>
    <property type="evidence" value="ECO:0007669"/>
    <property type="project" value="UniProtKB-KW"/>
</dbReference>
<organism evidence="1 2">
    <name type="scientific">Mycobacterium lentiflavum</name>
    <dbReference type="NCBI Taxonomy" id="141349"/>
    <lineage>
        <taxon>Bacteria</taxon>
        <taxon>Bacillati</taxon>
        <taxon>Actinomycetota</taxon>
        <taxon>Actinomycetes</taxon>
        <taxon>Mycobacteriales</taxon>
        <taxon>Mycobacteriaceae</taxon>
        <taxon>Mycobacterium</taxon>
        <taxon>Mycobacterium simiae complex</taxon>
    </lineage>
</organism>
<keyword evidence="1" id="KW-0808">Transferase</keyword>
<sequence length="542" mass="57376">MGVPGENRRSVTLAWVSTPFDWNFPYAWPRKPVLGHNVVCTSQPLAAQAGLRMLAEGGSAADAAVATAITLTVVEPVSNGIGSDAFAIVWDGTQLHGLNASGRSPAAWTPEYFGGNGVPVLGWNSVTVPGAVSAWVELHAKFGKLPFERLFAPAISYGRNGFPVSPTIAEQWAAQVPLFESQPGFAEAFLPDGRAPKPGERVRLPEHAATLEKIAATNGEALYRGDLAAQLEAHAAANGGVLRATDLAGHRADWVGTISGTYRGFTVHEIPPNGQGIVALIALGILEQFDMSSLPVDSADSVHLQLEALKLAFADAQAYVSDIDHMTTRPEDLLDTEYLKQRAALIDRNRAKPASAGTPAGGTVYLTAADASGVMVSMIQSNYLGFGSGVVVPGTGISLQNRGAGFVANQGHPNQVGPNKRPYQTIIPGFVTKDGAPVMSFGVMGGPMQPQGHVQVLVRIADYGQNPQAACDGPRFRWVQGMQVSCEQGFAPSTLDELRERGHDLLAVDDYNAFGSCQAIWRLDDGYLAASDPRRDGQATAF</sequence>
<evidence type="ECO:0000313" key="1">
    <source>
        <dbReference type="EMBL" id="CQD21227.1"/>
    </source>
</evidence>
<dbReference type="PANTHER" id="PTHR43881">
    <property type="entry name" value="GAMMA-GLUTAMYLTRANSPEPTIDASE (AFU_ORTHOLOGUE AFUA_4G13580)"/>
    <property type="match status" value="1"/>
</dbReference>
<dbReference type="STRING" id="141349.BN1232_05194"/>
<gene>
    <name evidence="1" type="ORF">BN1232_05194</name>
</gene>
<dbReference type="EMBL" id="CTEE01000001">
    <property type="protein sequence ID" value="CQD21227.1"/>
    <property type="molecule type" value="Genomic_DNA"/>
</dbReference>
<accession>A0A0E4H0Y6</accession>
<dbReference type="Gene3D" id="1.10.246.230">
    <property type="match status" value="1"/>
</dbReference>
<reference evidence="1 2" key="1">
    <citation type="submission" date="2015-03" db="EMBL/GenBank/DDBJ databases">
        <authorList>
            <person name="Urmite Genomes"/>
        </authorList>
    </citation>
    <scope>NUCLEOTIDE SEQUENCE [LARGE SCALE GENOMIC DNA]</scope>
    <source>
        <strain evidence="1 2">CSUR P1491</strain>
    </source>
</reference>
<dbReference type="Gene3D" id="3.60.20.40">
    <property type="match status" value="1"/>
</dbReference>
<dbReference type="PRINTS" id="PR01210">
    <property type="entry name" value="GGTRANSPTASE"/>
</dbReference>
<proteinExistence type="predicted"/>
<dbReference type="InterPro" id="IPR029055">
    <property type="entry name" value="Ntn_hydrolases_N"/>
</dbReference>
<dbReference type="InterPro" id="IPR043137">
    <property type="entry name" value="GGT_ssub_C"/>
</dbReference>
<dbReference type="AlphaFoldDB" id="A0A0E4H0Y6"/>
<protein>
    <submittedName>
        <fullName evidence="1">Gamma-glutamyltransferase</fullName>
    </submittedName>
</protein>